<dbReference type="InterPro" id="IPR004888">
    <property type="entry name" value="Glycoside_hydrolase_63"/>
</dbReference>
<dbReference type="SUPFAM" id="SSF48208">
    <property type="entry name" value="Six-hairpin glycosidases"/>
    <property type="match status" value="1"/>
</dbReference>
<evidence type="ECO:0000259" key="4">
    <source>
        <dbReference type="Pfam" id="PF22422"/>
    </source>
</evidence>
<evidence type="ECO:0000313" key="5">
    <source>
        <dbReference type="EMBL" id="NEW04956.1"/>
    </source>
</evidence>
<dbReference type="GO" id="GO:0004573">
    <property type="term" value="F:Glc3Man9GlcNAc2 oligosaccharide glucosidase activity"/>
    <property type="evidence" value="ECO:0007669"/>
    <property type="project" value="InterPro"/>
</dbReference>
<dbReference type="InterPro" id="IPR008928">
    <property type="entry name" value="6-hairpin_glycosidase_sf"/>
</dbReference>
<evidence type="ECO:0000256" key="2">
    <source>
        <dbReference type="ARBA" id="ARBA00022801"/>
    </source>
</evidence>
<dbReference type="Pfam" id="PF22422">
    <property type="entry name" value="MGH1-like_GH"/>
    <property type="match status" value="1"/>
</dbReference>
<dbReference type="RefSeq" id="WP_163940856.1">
    <property type="nucleotide sequence ID" value="NZ_JAAIKC010000001.1"/>
</dbReference>
<dbReference type="AlphaFoldDB" id="A0A6G3ZRW9"/>
<dbReference type="GO" id="GO:0009311">
    <property type="term" value="P:oligosaccharide metabolic process"/>
    <property type="evidence" value="ECO:0007669"/>
    <property type="project" value="InterPro"/>
</dbReference>
<proteinExistence type="inferred from homology"/>
<dbReference type="Gene3D" id="1.50.10.10">
    <property type="match status" value="1"/>
</dbReference>
<dbReference type="InterPro" id="IPR012341">
    <property type="entry name" value="6hp_glycosidase-like_sf"/>
</dbReference>
<comment type="caution">
    <text evidence="5">The sequence shown here is derived from an EMBL/GenBank/DDBJ whole genome shotgun (WGS) entry which is preliminary data.</text>
</comment>
<name>A0A6G3ZRW9_9BACL</name>
<comment type="similarity">
    <text evidence="1">Belongs to the glycosyl hydrolase 63 family.</text>
</comment>
<evidence type="ECO:0000256" key="1">
    <source>
        <dbReference type="ARBA" id="ARBA00010833"/>
    </source>
</evidence>
<protein>
    <recommendedName>
        <fullName evidence="4">Mannosylglycerate hydrolase MGH1-like glycoside hydrolase domain-containing protein</fullName>
    </recommendedName>
</protein>
<dbReference type="PANTHER" id="PTHR10412:SF11">
    <property type="entry name" value="MANNOSYL-OLIGOSACCHARIDE GLUCOSIDASE"/>
    <property type="match status" value="1"/>
</dbReference>
<sequence length="563" mass="64161">MLFRLNEVPFSAYGSFMAITEIVPSDQIQGIYIKSVRGGDEKAGLIFRIEATCEDKIVPYTYQVSATLLQMNSDKGYLAISFQEPDVIRINGEGIGVRLVVVNDTYDYAVPMGDIIELNSYSKERRYALHACQGNMQMEAPWEGSRCRSIAFDLSPSLDEGQIDLLIHEYAVVPRAGFKDSASIGTKEHFESFLAHTRGCSSQFETARELAAYITWSCVVEPEGYLPRRAMYMSKNWMTNIWSWDHCFNAMALIEGEPQLAWDQFMIFFDRQDESGMLADLMNDKYALWNGCKPPIHGWTLAWMMRRTDYVTVERMKEIYEPMVRWTNFWFEHRDTQKSGIPAYNHGNDSGWDNSTIFHLGVPLQSPDLCAFLVLQMDVLGEIALQLGLIGEAESWRQRSEELLQATLAHFWNGEAFLAKLTESNQAHVGDSLQLFLPVVLGHRLPEAVRERLVEGLKQSGRFLTEHGFATESVRSEFYQADGYWRGPIWAPSTLLIYEGLKACGELDFAMDIAERFCKMAAQSGMAENYDAITGEGLRDRAFTWTSSVFLILANELYRHENK</sequence>
<reference evidence="5" key="1">
    <citation type="submission" date="2020-02" db="EMBL/GenBank/DDBJ databases">
        <authorList>
            <person name="Shen X.-R."/>
            <person name="Zhang Y.-X."/>
        </authorList>
    </citation>
    <scope>NUCLEOTIDE SEQUENCE</scope>
    <source>
        <strain evidence="5">SYP-B3998</strain>
    </source>
</reference>
<gene>
    <name evidence="5" type="ORF">GK047_02850</name>
</gene>
<organism evidence="5">
    <name type="scientific">Paenibacillus sp. SYP-B3998</name>
    <dbReference type="NCBI Taxonomy" id="2678564"/>
    <lineage>
        <taxon>Bacteria</taxon>
        <taxon>Bacillati</taxon>
        <taxon>Bacillota</taxon>
        <taxon>Bacilli</taxon>
        <taxon>Bacillales</taxon>
        <taxon>Paenibacillaceae</taxon>
        <taxon>Paenibacillus</taxon>
    </lineage>
</organism>
<dbReference type="EMBL" id="JAAIKC010000001">
    <property type="protein sequence ID" value="NEW04956.1"/>
    <property type="molecule type" value="Genomic_DNA"/>
</dbReference>
<keyword evidence="3" id="KW-0326">Glycosidase</keyword>
<dbReference type="InterPro" id="IPR054491">
    <property type="entry name" value="MGH1-like_GH"/>
</dbReference>
<evidence type="ECO:0000256" key="3">
    <source>
        <dbReference type="ARBA" id="ARBA00023295"/>
    </source>
</evidence>
<feature type="domain" description="Mannosylglycerate hydrolase MGH1-like glycoside hydrolase" evidence="4">
    <location>
        <begin position="240"/>
        <end position="546"/>
    </location>
</feature>
<accession>A0A6G3ZRW9</accession>
<dbReference type="PANTHER" id="PTHR10412">
    <property type="entry name" value="MANNOSYL-OLIGOSACCHARIDE GLUCOSIDASE"/>
    <property type="match status" value="1"/>
</dbReference>
<dbReference type="GO" id="GO:0006487">
    <property type="term" value="P:protein N-linked glycosylation"/>
    <property type="evidence" value="ECO:0007669"/>
    <property type="project" value="TreeGrafter"/>
</dbReference>
<keyword evidence="2" id="KW-0378">Hydrolase</keyword>